<keyword evidence="2" id="KW-1185">Reference proteome</keyword>
<protein>
    <submittedName>
        <fullName evidence="1">Uncharacterized protein</fullName>
    </submittedName>
</protein>
<evidence type="ECO:0000313" key="2">
    <source>
        <dbReference type="Proteomes" id="UP001140087"/>
    </source>
</evidence>
<name>A0ACC1LE48_9FUNG</name>
<sequence length="159" mass="15782">MKVAAALIAAQLLVAGRHALRASAAQPGQPPAEHVAGHVETPLDQVRATDTMPANQEKEGAAQPDNGDPAEPARGAANGTGDGSPAEPFFVGMLPDEMSQWVDGGGGGGGGDTAPADASADVTAEERELGREAAALRTAEFVADIVAAMESGAALSAGF</sequence>
<comment type="caution">
    <text evidence="1">The sequence shown here is derived from an EMBL/GenBank/DDBJ whole genome shotgun (WGS) entry which is preliminary data.</text>
</comment>
<evidence type="ECO:0000313" key="1">
    <source>
        <dbReference type="EMBL" id="KAJ2806867.1"/>
    </source>
</evidence>
<dbReference type="EMBL" id="JANBUN010000105">
    <property type="protein sequence ID" value="KAJ2806867.1"/>
    <property type="molecule type" value="Genomic_DNA"/>
</dbReference>
<organism evidence="1 2">
    <name type="scientific">Coemansia helicoidea</name>
    <dbReference type="NCBI Taxonomy" id="1286919"/>
    <lineage>
        <taxon>Eukaryota</taxon>
        <taxon>Fungi</taxon>
        <taxon>Fungi incertae sedis</taxon>
        <taxon>Zoopagomycota</taxon>
        <taxon>Kickxellomycotina</taxon>
        <taxon>Kickxellomycetes</taxon>
        <taxon>Kickxellales</taxon>
        <taxon>Kickxellaceae</taxon>
        <taxon>Coemansia</taxon>
    </lineage>
</organism>
<dbReference type="Proteomes" id="UP001140087">
    <property type="component" value="Unassembled WGS sequence"/>
</dbReference>
<accession>A0ACC1LE48</accession>
<reference evidence="1" key="1">
    <citation type="submission" date="2022-07" db="EMBL/GenBank/DDBJ databases">
        <title>Phylogenomic reconstructions and comparative analyses of Kickxellomycotina fungi.</title>
        <authorList>
            <person name="Reynolds N.K."/>
            <person name="Stajich J.E."/>
            <person name="Barry K."/>
            <person name="Grigoriev I.V."/>
            <person name="Crous P."/>
            <person name="Smith M.E."/>
        </authorList>
    </citation>
    <scope>NUCLEOTIDE SEQUENCE</scope>
    <source>
        <strain evidence="1">BCRC 34780</strain>
    </source>
</reference>
<gene>
    <name evidence="1" type="ORF">H4R21_000697</name>
</gene>
<proteinExistence type="predicted"/>